<feature type="transmembrane region" description="Helical" evidence="7">
    <location>
        <begin position="1339"/>
        <end position="1360"/>
    </location>
</feature>
<feature type="compositionally biased region" description="Low complexity" evidence="6">
    <location>
        <begin position="1"/>
        <end position="11"/>
    </location>
</feature>
<feature type="region of interest" description="Disordered" evidence="6">
    <location>
        <begin position="198"/>
        <end position="225"/>
    </location>
</feature>
<dbReference type="InterPro" id="IPR024862">
    <property type="entry name" value="TRPV"/>
</dbReference>
<proteinExistence type="predicted"/>
<evidence type="ECO:0000256" key="3">
    <source>
        <dbReference type="ARBA" id="ARBA00022737"/>
    </source>
</evidence>
<gene>
    <name evidence="9" type="ORF">BG015_004858</name>
</gene>
<keyword evidence="5 7" id="KW-0472">Membrane</keyword>
<feature type="compositionally biased region" description="Basic and acidic residues" evidence="6">
    <location>
        <begin position="268"/>
        <end position="279"/>
    </location>
</feature>
<feature type="compositionally biased region" description="Basic and acidic residues" evidence="6">
    <location>
        <begin position="51"/>
        <end position="61"/>
    </location>
</feature>
<feature type="region of interest" description="Disordered" evidence="6">
    <location>
        <begin position="400"/>
        <end position="468"/>
    </location>
</feature>
<keyword evidence="3" id="KW-0677">Repeat</keyword>
<evidence type="ECO:0000256" key="6">
    <source>
        <dbReference type="SAM" id="MobiDB-lite"/>
    </source>
</evidence>
<comment type="subcellular location">
    <subcellularLocation>
        <location evidence="1">Membrane</location>
        <topology evidence="1">Multi-pass membrane protein</topology>
    </subcellularLocation>
</comment>
<keyword evidence="4 7" id="KW-1133">Transmembrane helix</keyword>
<evidence type="ECO:0000313" key="9">
    <source>
        <dbReference type="EMBL" id="KAF9152689.1"/>
    </source>
</evidence>
<evidence type="ECO:0000256" key="2">
    <source>
        <dbReference type="ARBA" id="ARBA00022692"/>
    </source>
</evidence>
<evidence type="ECO:0000256" key="5">
    <source>
        <dbReference type="ARBA" id="ARBA00023136"/>
    </source>
</evidence>
<feature type="transmembrane region" description="Helical" evidence="7">
    <location>
        <begin position="1515"/>
        <end position="1538"/>
    </location>
</feature>
<evidence type="ECO:0000256" key="1">
    <source>
        <dbReference type="ARBA" id="ARBA00004141"/>
    </source>
</evidence>
<feature type="compositionally biased region" description="Polar residues" evidence="6">
    <location>
        <begin position="203"/>
        <end position="222"/>
    </location>
</feature>
<feature type="transmembrane region" description="Helical" evidence="7">
    <location>
        <begin position="1407"/>
        <end position="1427"/>
    </location>
</feature>
<feature type="domain" description="Ion transport" evidence="8">
    <location>
        <begin position="1319"/>
        <end position="1548"/>
    </location>
</feature>
<feature type="region of interest" description="Disordered" evidence="6">
    <location>
        <begin position="1"/>
        <end position="96"/>
    </location>
</feature>
<dbReference type="GO" id="GO:0005216">
    <property type="term" value="F:monoatomic ion channel activity"/>
    <property type="evidence" value="ECO:0007669"/>
    <property type="project" value="InterPro"/>
</dbReference>
<dbReference type="PANTHER" id="PTHR10582:SF2">
    <property type="entry name" value="INACTIVE"/>
    <property type="match status" value="1"/>
</dbReference>
<organism evidence="9 10">
    <name type="scientific">Linnemannia schmuckeri</name>
    <dbReference type="NCBI Taxonomy" id="64567"/>
    <lineage>
        <taxon>Eukaryota</taxon>
        <taxon>Fungi</taxon>
        <taxon>Fungi incertae sedis</taxon>
        <taxon>Mucoromycota</taxon>
        <taxon>Mortierellomycotina</taxon>
        <taxon>Mortierellomycetes</taxon>
        <taxon>Mortierellales</taxon>
        <taxon>Mortierellaceae</taxon>
        <taxon>Linnemannia</taxon>
    </lineage>
</organism>
<feature type="transmembrane region" description="Helical" evidence="7">
    <location>
        <begin position="1380"/>
        <end position="1401"/>
    </location>
</feature>
<sequence length="1684" mass="189577">MADLIIDIPDGAGIGPGHEESEVQALQVQSGAEQQSNLSIQSTLSTTADTPAKDRTGDRTSSEGSFTLTPEVEGSPKKTDTPESVPSVPESPHRWYFEETEPETSITRELEPAEEYKLPVSLTSSIKYTSWKLPVPEKNRGLYNVVLGVSIKDFNVEAIEAVIVTIEQNIRGIDNYKSEIIGPAELKKLCAAVANSSKEDSNIDQTQQSAGLQENAPSTTVEKQTDVATGMNPSIAGNTEESKAMEFSGVIANEAGGETTTQEEENEDEKKERVEEREGEGMNETILWWKLRENFSTQERNGTFDMVIEIKTWNDMPSDYGALKLHCVELHVDAHPLYREHRPFLGYADINRTGYAAHDKIEGDPKTVSGACMSRFQTRLLIIETSGATRTLQLWDLEDPDTIPVEPTEPPSESDQVAAVAGDSKSRRPSADTNTKPTEKSPRPSTDANAESSARPSTDTSRHNATEIPLLESVSVDLLSGDTPVVTSSAADELQAASSKDQPSDEAAATTRQVDVPREPYTLRLLAWTTLSQTDDTKIELALSADGTQVVLQDVSMFFMDDDERKNYKNLTQVLRYTPESAPLLNTDPSTGFGFSPLDVGDCWPKLESVVGKSDFYIIDPDATDVKDELFFTYNGVTVEIYSVYERWSHVRSIVIDPYYTPATGLINPYSALAKQLRGKYLIVENWEQSQVTTWDIEEGRRVSFITNLLPEQYYALSNISSLSREGTLIAIPGKRFVSFYRTLTWTLIGTCVFEEIDSDDQIGDTMFVNNDTQLIVSVASGNNQLHRTNRDFVVDVMSMKVIGRHVAAGTDVMFNLRTNPSTDQRLCWIGDSTVDVYRLHDRFIDSPSKARERCDGGCNDVEAFGQGKMEAVSSSGLNFKFEKLDAQVSSHGRRDKVPLFTATVTDQAGLSIQKLTLPFPKDSRFLEAGYYCDCKYLVVAFNMVVFVWSAPATMEHEFTLLLVHRLLYEFKWNICSHEELHLRHSNNELVDNYSVILGMPCRYQTTYPFLEGIQELLSVYEHASDTLKQDIIRYAGECINIYPDPNFLVESVVPWLCVKWTPETNVRTLAFMTALLESPLGRWVPLPDMPDHINPVRILLNHATTHPRAIAVAEVIIDYCIRQARVEKDLHFLVPVRRCLHDLTDPKKPYSEIALKALRGFGYFPARGRRVILDYHVIAHPYEFRWRFWKPNPRGLHQYKDQVLQISAKMSPTSPKDNFTRDIFTASFDMLWHRTGPEGEPSEELASTEVHGPNIFSWPMAFIAVIRRKLKVTHNTTVECHSFDAAALDNPALTALVEYKWNTIGHSYWLFRFLAQCCFYDLVLAAVLLQIYGFKDNGAYEGIFIAIIVSSVGFVWLEILQLLKDRRGYMQSIYNTVDLLAFLFPLAGSINQLCIIWGATTAGLNPPLLSFSVLFIFLHFLFELRVIRGVCQFVSIIIKALSSIRVFFFVFAGGLLGFSIAILHLLHACIGDECPASSAGFSDNMLRAISMTYFMMGGRYDPIDNGFGSDNVGFHLMMIIFFFFTVILMLNVLIALINHAIDDGDQTWQLDWLQNRMRYVESAENMTYDIPGFRSSNDWFPETIYYTGTPQQVRDYEKETRRLVDESAPVAIAVTVAEDAQDQQVNMGSSETSALLALLKQYHDDQMKNHEIQAKQFDEQKETIAELRTELQLLRERVGQLQH</sequence>
<evidence type="ECO:0000313" key="10">
    <source>
        <dbReference type="Proteomes" id="UP000748756"/>
    </source>
</evidence>
<reference evidence="9" key="1">
    <citation type="journal article" date="2020" name="Fungal Divers.">
        <title>Resolving the Mortierellaceae phylogeny through synthesis of multi-gene phylogenetics and phylogenomics.</title>
        <authorList>
            <person name="Vandepol N."/>
            <person name="Liber J."/>
            <person name="Desiro A."/>
            <person name="Na H."/>
            <person name="Kennedy M."/>
            <person name="Barry K."/>
            <person name="Grigoriev I.V."/>
            <person name="Miller A.N."/>
            <person name="O'Donnell K."/>
            <person name="Stajich J.E."/>
            <person name="Bonito G."/>
        </authorList>
    </citation>
    <scope>NUCLEOTIDE SEQUENCE</scope>
    <source>
        <strain evidence="9">NRRL 6426</strain>
    </source>
</reference>
<dbReference type="PANTHER" id="PTHR10582">
    <property type="entry name" value="TRANSIENT RECEPTOR POTENTIAL ION CHANNEL PROTEIN"/>
    <property type="match status" value="1"/>
</dbReference>
<name>A0A9P5S1S5_9FUNG</name>
<evidence type="ECO:0000259" key="8">
    <source>
        <dbReference type="Pfam" id="PF00520"/>
    </source>
</evidence>
<dbReference type="OrthoDB" id="2377581at2759"/>
<dbReference type="Proteomes" id="UP000748756">
    <property type="component" value="Unassembled WGS sequence"/>
</dbReference>
<dbReference type="EMBL" id="JAAAUQ010000226">
    <property type="protein sequence ID" value="KAF9152689.1"/>
    <property type="molecule type" value="Genomic_DNA"/>
</dbReference>
<comment type="caution">
    <text evidence="9">The sequence shown here is derived from an EMBL/GenBank/DDBJ whole genome shotgun (WGS) entry which is preliminary data.</text>
</comment>
<dbReference type="Pfam" id="PF00520">
    <property type="entry name" value="Ion_trans"/>
    <property type="match status" value="1"/>
</dbReference>
<feature type="transmembrane region" description="Helical" evidence="7">
    <location>
        <begin position="1447"/>
        <end position="1467"/>
    </location>
</feature>
<evidence type="ECO:0000256" key="4">
    <source>
        <dbReference type="ARBA" id="ARBA00022989"/>
    </source>
</evidence>
<feature type="compositionally biased region" description="Polar residues" evidence="6">
    <location>
        <begin position="443"/>
        <end position="459"/>
    </location>
</feature>
<keyword evidence="10" id="KW-1185">Reference proteome</keyword>
<feature type="compositionally biased region" description="Polar residues" evidence="6">
    <location>
        <begin position="24"/>
        <end position="49"/>
    </location>
</feature>
<protein>
    <recommendedName>
        <fullName evidence="8">Ion transport domain-containing protein</fullName>
    </recommendedName>
</protein>
<dbReference type="GO" id="GO:0098703">
    <property type="term" value="P:calcium ion import across plasma membrane"/>
    <property type="evidence" value="ECO:0007669"/>
    <property type="project" value="TreeGrafter"/>
</dbReference>
<accession>A0A9P5S1S5</accession>
<keyword evidence="2 7" id="KW-0812">Transmembrane</keyword>
<dbReference type="GO" id="GO:0005886">
    <property type="term" value="C:plasma membrane"/>
    <property type="evidence" value="ECO:0007669"/>
    <property type="project" value="TreeGrafter"/>
</dbReference>
<feature type="region of interest" description="Disordered" evidence="6">
    <location>
        <begin position="254"/>
        <end position="279"/>
    </location>
</feature>
<evidence type="ECO:0000256" key="7">
    <source>
        <dbReference type="SAM" id="Phobius"/>
    </source>
</evidence>
<dbReference type="InterPro" id="IPR005821">
    <property type="entry name" value="Ion_trans_dom"/>
</dbReference>